<accession>A0ABU6CLQ0</accession>
<keyword evidence="1" id="KW-0732">Signal</keyword>
<dbReference type="PROSITE" id="PS51257">
    <property type="entry name" value="PROKAR_LIPOPROTEIN"/>
    <property type="match status" value="1"/>
</dbReference>
<sequence length="182" mass="19716">MIIHRARVCSPLLVGALSILALSSCSDKESEIPQSICGVTVEENVVAPLLKADGKVSEWRTADWGGKGTGVCRVSVDDKEAIRVRVSWHEDAIDLMQYSSPDNSITGLWEATRLSGLADDATLGDDGAMATARCHGPSAEYLTVAFRVRHDGQVVHQRDEIKKFARSFVPGMIKEFGCKNTG</sequence>
<keyword evidence="3" id="KW-1185">Reference proteome</keyword>
<reference evidence="2 3" key="1">
    <citation type="submission" date="2022-10" db="EMBL/GenBank/DDBJ databases">
        <authorList>
            <person name="Xie J."/>
            <person name="Shen N."/>
        </authorList>
    </citation>
    <scope>NUCLEOTIDE SEQUENCE [LARGE SCALE GENOMIC DNA]</scope>
    <source>
        <strain evidence="2 3">DSM 41681</strain>
    </source>
</reference>
<evidence type="ECO:0000313" key="3">
    <source>
        <dbReference type="Proteomes" id="UP001352223"/>
    </source>
</evidence>
<dbReference type="EMBL" id="JAOZYB010000334">
    <property type="protein sequence ID" value="MEB3965665.1"/>
    <property type="molecule type" value="Genomic_DNA"/>
</dbReference>
<comment type="caution">
    <text evidence="2">The sequence shown here is derived from an EMBL/GenBank/DDBJ whole genome shotgun (WGS) entry which is preliminary data.</text>
</comment>
<evidence type="ECO:0000313" key="2">
    <source>
        <dbReference type="EMBL" id="MEB3965665.1"/>
    </source>
</evidence>
<gene>
    <name evidence="2" type="ORF">OKJ48_36405</name>
</gene>
<evidence type="ECO:0008006" key="4">
    <source>
        <dbReference type="Google" id="ProtNLM"/>
    </source>
</evidence>
<evidence type="ECO:0000256" key="1">
    <source>
        <dbReference type="SAM" id="SignalP"/>
    </source>
</evidence>
<feature type="chain" id="PRO_5045530061" description="DUF3558 domain-containing protein" evidence="1">
    <location>
        <begin position="22"/>
        <end position="182"/>
    </location>
</feature>
<dbReference type="Proteomes" id="UP001352223">
    <property type="component" value="Unassembled WGS sequence"/>
</dbReference>
<dbReference type="RefSeq" id="WP_324774133.1">
    <property type="nucleotide sequence ID" value="NZ_BAAATS010000030.1"/>
</dbReference>
<protein>
    <recommendedName>
        <fullName evidence="4">DUF3558 domain-containing protein</fullName>
    </recommendedName>
</protein>
<proteinExistence type="predicted"/>
<name>A0ABU6CLQ0_9ACTN</name>
<organism evidence="2 3">
    <name type="scientific">Streptomyces kunmingensis</name>
    <dbReference type="NCBI Taxonomy" id="68225"/>
    <lineage>
        <taxon>Bacteria</taxon>
        <taxon>Bacillati</taxon>
        <taxon>Actinomycetota</taxon>
        <taxon>Actinomycetes</taxon>
        <taxon>Kitasatosporales</taxon>
        <taxon>Streptomycetaceae</taxon>
        <taxon>Streptomyces</taxon>
    </lineage>
</organism>
<feature type="signal peptide" evidence="1">
    <location>
        <begin position="1"/>
        <end position="21"/>
    </location>
</feature>